<dbReference type="PANTHER" id="PTHR33939">
    <property type="entry name" value="PROTEIN CBG22215"/>
    <property type="match status" value="1"/>
</dbReference>
<evidence type="ECO:0008006" key="3">
    <source>
        <dbReference type="Google" id="ProtNLM"/>
    </source>
</evidence>
<dbReference type="Proteomes" id="UP001148838">
    <property type="component" value="Unassembled WGS sequence"/>
</dbReference>
<evidence type="ECO:0000313" key="2">
    <source>
        <dbReference type="Proteomes" id="UP001148838"/>
    </source>
</evidence>
<dbReference type="PANTHER" id="PTHR33939:SF1">
    <property type="entry name" value="DUF4371 DOMAIN-CONTAINING PROTEIN"/>
    <property type="match status" value="1"/>
</dbReference>
<gene>
    <name evidence="1" type="ORF">ANN_00968</name>
</gene>
<dbReference type="InterPro" id="IPR036397">
    <property type="entry name" value="RNaseH_sf"/>
</dbReference>
<sequence>MLNTKCGDLVFESKKTGDYHEDMTGDLFKDWFEKIITKLVPNRVIVMDNAPYHSVKAEPIPNKSLRKGDIISWLQTKNINFDEGMVKIELLELVKSNRSQYEKYVIDDLA</sequence>
<dbReference type="EMBL" id="JAJSOF020000003">
    <property type="protein sequence ID" value="KAJ4449566.1"/>
    <property type="molecule type" value="Genomic_DNA"/>
</dbReference>
<reference evidence="1 2" key="1">
    <citation type="journal article" date="2022" name="Allergy">
        <title>Genome assembly and annotation of Periplaneta americana reveal a comprehensive cockroach allergen profile.</title>
        <authorList>
            <person name="Wang L."/>
            <person name="Xiong Q."/>
            <person name="Saelim N."/>
            <person name="Wang L."/>
            <person name="Nong W."/>
            <person name="Wan A.T."/>
            <person name="Shi M."/>
            <person name="Liu X."/>
            <person name="Cao Q."/>
            <person name="Hui J.H.L."/>
            <person name="Sookrung N."/>
            <person name="Leung T.F."/>
            <person name="Tungtrongchitr A."/>
            <person name="Tsui S.K.W."/>
        </authorList>
    </citation>
    <scope>NUCLEOTIDE SEQUENCE [LARGE SCALE GENOMIC DNA]</scope>
    <source>
        <strain evidence="1">PWHHKU_190912</strain>
    </source>
</reference>
<keyword evidence="2" id="KW-1185">Reference proteome</keyword>
<evidence type="ECO:0000313" key="1">
    <source>
        <dbReference type="EMBL" id="KAJ4449566.1"/>
    </source>
</evidence>
<protein>
    <recommendedName>
        <fullName evidence="3">Tc1-like transposase DDE domain-containing protein</fullName>
    </recommendedName>
</protein>
<accession>A0ABQ8TUN6</accession>
<organism evidence="1 2">
    <name type="scientific">Periplaneta americana</name>
    <name type="common">American cockroach</name>
    <name type="synonym">Blatta americana</name>
    <dbReference type="NCBI Taxonomy" id="6978"/>
    <lineage>
        <taxon>Eukaryota</taxon>
        <taxon>Metazoa</taxon>
        <taxon>Ecdysozoa</taxon>
        <taxon>Arthropoda</taxon>
        <taxon>Hexapoda</taxon>
        <taxon>Insecta</taxon>
        <taxon>Pterygota</taxon>
        <taxon>Neoptera</taxon>
        <taxon>Polyneoptera</taxon>
        <taxon>Dictyoptera</taxon>
        <taxon>Blattodea</taxon>
        <taxon>Blattoidea</taxon>
        <taxon>Blattidae</taxon>
        <taxon>Blattinae</taxon>
        <taxon>Periplaneta</taxon>
    </lineage>
</organism>
<proteinExistence type="predicted"/>
<comment type="caution">
    <text evidence="1">The sequence shown here is derived from an EMBL/GenBank/DDBJ whole genome shotgun (WGS) entry which is preliminary data.</text>
</comment>
<dbReference type="Gene3D" id="3.30.420.10">
    <property type="entry name" value="Ribonuclease H-like superfamily/Ribonuclease H"/>
    <property type="match status" value="1"/>
</dbReference>
<name>A0ABQ8TUN6_PERAM</name>